<protein>
    <recommendedName>
        <fullName evidence="2">Calmodulin binding protein-like N-terminal domain-containing protein</fullName>
    </recommendedName>
</protein>
<dbReference type="GO" id="GO:0005634">
    <property type="term" value="C:nucleus"/>
    <property type="evidence" value="ECO:0007669"/>
    <property type="project" value="TreeGrafter"/>
</dbReference>
<dbReference type="GO" id="GO:0043565">
    <property type="term" value="F:sequence-specific DNA binding"/>
    <property type="evidence" value="ECO:0007669"/>
    <property type="project" value="TreeGrafter"/>
</dbReference>
<dbReference type="PANTHER" id="PTHR31713:SF47">
    <property type="entry name" value="PROTEIN, PUTATIVE, EXPRESSED-RELATED"/>
    <property type="match status" value="1"/>
</dbReference>
<organism evidence="3 4">
    <name type="scientific">Miscanthus lutarioriparius</name>
    <dbReference type="NCBI Taxonomy" id="422564"/>
    <lineage>
        <taxon>Eukaryota</taxon>
        <taxon>Viridiplantae</taxon>
        <taxon>Streptophyta</taxon>
        <taxon>Embryophyta</taxon>
        <taxon>Tracheophyta</taxon>
        <taxon>Spermatophyta</taxon>
        <taxon>Magnoliopsida</taxon>
        <taxon>Liliopsida</taxon>
        <taxon>Poales</taxon>
        <taxon>Poaceae</taxon>
        <taxon>PACMAD clade</taxon>
        <taxon>Panicoideae</taxon>
        <taxon>Andropogonodae</taxon>
        <taxon>Andropogoneae</taxon>
        <taxon>Saccharinae</taxon>
        <taxon>Miscanthus</taxon>
    </lineage>
</organism>
<gene>
    <name evidence="3" type="ORF">NCGR_LOCUS36455</name>
</gene>
<dbReference type="InterPro" id="IPR012416">
    <property type="entry name" value="CBP60"/>
</dbReference>
<reference evidence="3" key="1">
    <citation type="submission" date="2020-10" db="EMBL/GenBank/DDBJ databases">
        <authorList>
            <person name="Han B."/>
            <person name="Lu T."/>
            <person name="Zhao Q."/>
            <person name="Huang X."/>
            <person name="Zhao Y."/>
        </authorList>
    </citation>
    <scope>NUCLEOTIDE SEQUENCE</scope>
</reference>
<feature type="compositionally biased region" description="Polar residues" evidence="1">
    <location>
        <begin position="302"/>
        <end position="339"/>
    </location>
</feature>
<evidence type="ECO:0000259" key="2">
    <source>
        <dbReference type="Pfam" id="PF07887"/>
    </source>
</evidence>
<sequence length="339" mass="38367">MAKKKKRSAMESSSARSEGCFELQTPLWQIKITCWQSSYSQGKEIINFLAELKEEMRKQSKQATESKETVCKWLKKVRVEMCQQSKQATEGKEEICKQLDKVKHDNQEMCKQLTEILTDLRKQWDLRTTGSSGDDSDAPRSQSNQVQPPRYRLVFKSGVTNKIEKGQIIDISVALVDGTNDQTVENGPLASATVELVVVNAQFNQHNNQYNWSRQDFESNIIKKARERNSATGDVDQSVKSIGFMHHCGSEIFSNSGNKKVRLGVMVISPKEYRVLEGLSNPFFVRGHDRPNRQRNLRHNRSNTQSQALVDNGYQLQNGETPNLQNPLSPSSTQNGGIS</sequence>
<dbReference type="EMBL" id="CAJGYO010000009">
    <property type="protein sequence ID" value="CAD6252808.1"/>
    <property type="molecule type" value="Genomic_DNA"/>
</dbReference>
<dbReference type="PANTHER" id="PTHR31713">
    <property type="entry name" value="OS02G0177800 PROTEIN"/>
    <property type="match status" value="1"/>
</dbReference>
<dbReference type="GO" id="GO:0005516">
    <property type="term" value="F:calmodulin binding"/>
    <property type="evidence" value="ECO:0007669"/>
    <property type="project" value="InterPro"/>
</dbReference>
<evidence type="ECO:0000313" key="4">
    <source>
        <dbReference type="Proteomes" id="UP000604825"/>
    </source>
</evidence>
<feature type="region of interest" description="Disordered" evidence="1">
    <location>
        <begin position="127"/>
        <end position="147"/>
    </location>
</feature>
<dbReference type="AlphaFoldDB" id="A0A811QA04"/>
<name>A0A811QA04_9POAL</name>
<dbReference type="InterPro" id="IPR046831">
    <property type="entry name" value="Calmodulin_bind_N"/>
</dbReference>
<accession>A0A811QA04</accession>
<proteinExistence type="predicted"/>
<comment type="caution">
    <text evidence="3">The sequence shown here is derived from an EMBL/GenBank/DDBJ whole genome shotgun (WGS) entry which is preliminary data.</text>
</comment>
<evidence type="ECO:0000256" key="1">
    <source>
        <dbReference type="SAM" id="MobiDB-lite"/>
    </source>
</evidence>
<evidence type="ECO:0000313" key="3">
    <source>
        <dbReference type="EMBL" id="CAD6252808.1"/>
    </source>
</evidence>
<feature type="domain" description="Calmodulin binding protein-like N-terminal" evidence="2">
    <location>
        <begin position="161"/>
        <end position="288"/>
    </location>
</feature>
<dbReference type="OrthoDB" id="694022at2759"/>
<dbReference type="GO" id="GO:0003700">
    <property type="term" value="F:DNA-binding transcription factor activity"/>
    <property type="evidence" value="ECO:0007669"/>
    <property type="project" value="TreeGrafter"/>
</dbReference>
<feature type="region of interest" description="Disordered" evidence="1">
    <location>
        <begin position="287"/>
        <end position="339"/>
    </location>
</feature>
<dbReference type="Proteomes" id="UP000604825">
    <property type="component" value="Unassembled WGS sequence"/>
</dbReference>
<dbReference type="GO" id="GO:0080142">
    <property type="term" value="P:regulation of salicylic acid biosynthetic process"/>
    <property type="evidence" value="ECO:0007669"/>
    <property type="project" value="TreeGrafter"/>
</dbReference>
<keyword evidence="4" id="KW-1185">Reference proteome</keyword>
<dbReference type="Pfam" id="PF07887">
    <property type="entry name" value="Calmodulin_bind"/>
    <property type="match status" value="1"/>
</dbReference>